<comment type="catalytic activity">
    <reaction evidence="1 15">
        <text>GTP = 3',5'-cyclic GMP + diphosphate</text>
        <dbReference type="Rhea" id="RHEA:13665"/>
        <dbReference type="ChEBI" id="CHEBI:33019"/>
        <dbReference type="ChEBI" id="CHEBI:37565"/>
        <dbReference type="ChEBI" id="CHEBI:57746"/>
        <dbReference type="EC" id="4.6.1.2"/>
    </reaction>
</comment>
<keyword evidence="13 15" id="KW-0141">cGMP biosynthesis</keyword>
<keyword evidence="10" id="KW-0675">Receptor</keyword>
<keyword evidence="5" id="KW-0732">Signal</keyword>
<dbReference type="PROSITE" id="PS50125">
    <property type="entry name" value="GUANYLATE_CYCLASE_2"/>
    <property type="match status" value="1"/>
</dbReference>
<keyword evidence="12 14" id="KW-0456">Lyase</keyword>
<evidence type="ECO:0000313" key="20">
    <source>
        <dbReference type="EMBL" id="NOV50554.1"/>
    </source>
</evidence>
<evidence type="ECO:0000256" key="3">
    <source>
        <dbReference type="ARBA" id="ARBA00012202"/>
    </source>
</evidence>
<dbReference type="InterPro" id="IPR018297">
    <property type="entry name" value="A/G_cyclase_CS"/>
</dbReference>
<feature type="region of interest" description="Disordered" evidence="16">
    <location>
        <begin position="422"/>
        <end position="462"/>
    </location>
</feature>
<dbReference type="InterPro" id="IPR011009">
    <property type="entry name" value="Kinase-like_dom_sf"/>
</dbReference>
<dbReference type="Pfam" id="PF07714">
    <property type="entry name" value="PK_Tyr_Ser-Thr"/>
    <property type="match status" value="1"/>
</dbReference>
<evidence type="ECO:0000256" key="8">
    <source>
        <dbReference type="ARBA" id="ARBA00023134"/>
    </source>
</evidence>
<dbReference type="EC" id="4.6.1.2" evidence="3 15"/>
<reference evidence="20" key="1">
    <citation type="submission" date="2020-03" db="EMBL/GenBank/DDBJ databases">
        <title>Transcriptomic Profiling of the Digestive Tract of the Rat Flea, Xenopsylla cheopis, Following Blood Feeding and Infection with Yersinia pestis.</title>
        <authorList>
            <person name="Bland D.M."/>
            <person name="Martens C.A."/>
            <person name="Virtaneva K."/>
            <person name="Kanakabandi K."/>
            <person name="Long D."/>
            <person name="Rosenke R."/>
            <person name="Saturday G.A."/>
            <person name="Hoyt F.H."/>
            <person name="Bruno D.P."/>
            <person name="Ribeiro J.M.C."/>
            <person name="Hinnebusch J."/>
        </authorList>
    </citation>
    <scope>NUCLEOTIDE SEQUENCE</scope>
</reference>
<dbReference type="GO" id="GO:0035556">
    <property type="term" value="P:intracellular signal transduction"/>
    <property type="evidence" value="ECO:0007669"/>
    <property type="project" value="InterPro"/>
</dbReference>
<keyword evidence="6" id="KW-0547">Nucleotide-binding</keyword>
<organism evidence="20">
    <name type="scientific">Xenopsylla cheopis</name>
    <name type="common">Oriental rat flea</name>
    <name type="synonym">Pulex cheopis</name>
    <dbReference type="NCBI Taxonomy" id="163159"/>
    <lineage>
        <taxon>Eukaryota</taxon>
        <taxon>Metazoa</taxon>
        <taxon>Ecdysozoa</taxon>
        <taxon>Arthropoda</taxon>
        <taxon>Hexapoda</taxon>
        <taxon>Insecta</taxon>
        <taxon>Pterygota</taxon>
        <taxon>Neoptera</taxon>
        <taxon>Endopterygota</taxon>
        <taxon>Siphonaptera</taxon>
        <taxon>Pulicidae</taxon>
        <taxon>Xenopsyllinae</taxon>
        <taxon>Xenopsylla</taxon>
    </lineage>
</organism>
<evidence type="ECO:0000256" key="13">
    <source>
        <dbReference type="ARBA" id="ARBA00023293"/>
    </source>
</evidence>
<evidence type="ECO:0000256" key="11">
    <source>
        <dbReference type="ARBA" id="ARBA00023180"/>
    </source>
</evidence>
<keyword evidence="4 17" id="KW-0812">Transmembrane</keyword>
<keyword evidence="8" id="KW-0342">GTP-binding</keyword>
<dbReference type="PROSITE" id="PS00452">
    <property type="entry name" value="GUANYLATE_CYCLASE_1"/>
    <property type="match status" value="1"/>
</dbReference>
<feature type="compositionally biased region" description="Polar residues" evidence="16">
    <location>
        <begin position="453"/>
        <end position="462"/>
    </location>
</feature>
<dbReference type="FunFam" id="3.30.70.1230:FF:000004">
    <property type="entry name" value="Guanylate cyclase"/>
    <property type="match status" value="1"/>
</dbReference>
<evidence type="ECO:0000256" key="17">
    <source>
        <dbReference type="SAM" id="Phobius"/>
    </source>
</evidence>
<evidence type="ECO:0000256" key="14">
    <source>
        <dbReference type="RuleBase" id="RU000405"/>
    </source>
</evidence>
<feature type="transmembrane region" description="Helical" evidence="17">
    <location>
        <begin position="12"/>
        <end position="34"/>
    </location>
</feature>
<dbReference type="CDD" id="cd07302">
    <property type="entry name" value="CHD"/>
    <property type="match status" value="1"/>
</dbReference>
<dbReference type="PROSITE" id="PS50011">
    <property type="entry name" value="PROTEIN_KINASE_DOM"/>
    <property type="match status" value="1"/>
</dbReference>
<evidence type="ECO:0000259" key="19">
    <source>
        <dbReference type="PROSITE" id="PS50125"/>
    </source>
</evidence>
<dbReference type="Pfam" id="PF00211">
    <property type="entry name" value="Guanylate_cyc"/>
    <property type="match status" value="1"/>
</dbReference>
<evidence type="ECO:0000256" key="7">
    <source>
        <dbReference type="ARBA" id="ARBA00022989"/>
    </source>
</evidence>
<keyword evidence="7 17" id="KW-1133">Transmembrane helix</keyword>
<dbReference type="SUPFAM" id="SSF56112">
    <property type="entry name" value="Protein kinase-like (PK-like)"/>
    <property type="match status" value="1"/>
</dbReference>
<dbReference type="GO" id="GO:0005525">
    <property type="term" value="F:GTP binding"/>
    <property type="evidence" value="ECO:0007669"/>
    <property type="project" value="UniProtKB-KW"/>
</dbReference>
<evidence type="ECO:0000256" key="6">
    <source>
        <dbReference type="ARBA" id="ARBA00022741"/>
    </source>
</evidence>
<evidence type="ECO:0000256" key="10">
    <source>
        <dbReference type="ARBA" id="ARBA00023170"/>
    </source>
</evidence>
<evidence type="ECO:0000256" key="2">
    <source>
        <dbReference type="ARBA" id="ARBA00004479"/>
    </source>
</evidence>
<evidence type="ECO:0000256" key="12">
    <source>
        <dbReference type="ARBA" id="ARBA00023239"/>
    </source>
</evidence>
<dbReference type="InterPro" id="IPR001245">
    <property type="entry name" value="Ser-Thr/Tyr_kinase_cat_dom"/>
</dbReference>
<comment type="subcellular location">
    <subcellularLocation>
        <location evidence="2">Membrane</location>
        <topology evidence="2">Single-pass type I membrane protein</topology>
    </subcellularLocation>
</comment>
<sequence>MSLCPDNSLPGYGILSIILSAVLLIVLVVAVLLYRRYRNEADLLSMSWMVDYRDIIQIPTDNSRHPMRGSLLTLAAVVNSPDVLNNCAEPFYGNNSAVAGASGLLRRGSQITAFSQDLKNQNSGRQLFFEVAMYKGVRVAQKRLTARIELTRDLSIELRLMKHLSHDHLTRFYGACLDSPEGDCLLLTEYCPRGSLKDILENDQLELDWMFRISLMQDIVRGMCYLHNSDIKSHGSLKSSNCVVDSRFVLKITDFGLRALRNPATCCLDNSGCEEKKTRTEVGALTRRYKNKIVSSYKWRNKNYIRNSVNSAKLRKDKPGVTDIKDGTPGSTPKRQNGSLSTECETSNCNDGNDKKSPDYWKKFLWTAPELLRMDSTKRPPEGTQKGDVYSFGIIVHEIVTRKGAFFREDFMPAKEIVEGVRRGPKNSSLGSSPGSPNPLGSVSPNNFHHNHNSGANSQQQQHMMLIRPSIVEGTEQQLTEVMNHCWSEDPNNRPDFNSLKSTVRRLNKDQESGNILDNLLSRMEQYANNLETLVEERTRDYFEEKRKCEELLYQLLPKSVASQLISGGAVAAETYDEVTVYFSDIVGFTKMSAESTPMEVVDLLNDLYSCFDSIIENFDVYKVETIGDAYMVVSGLPARNGSRHASEIARMALALLSAVDKFTIRHRPHEKLLLRIGIHTGPCVAGVVGRVMPRYCLFGDTVNTASRMESHGEPLKIHVSPFTKRLLDIMGGFLLQERGEVSMKGKPPMITYWLKGEVPVAPSTAVDTKPIEIKTDQTKFNPKNPDVNKPENLCCDLEFFSKDDDFCCEVEIHDETCLKNKNSKTVTFPGLTTPEIVCSAPGDDNIFKIKNYGANKTQQSRKEFFEDNLKQESLELQNIKIDTGQYSGACCAIGQDKRTEDEVNFAETHSILKNKISLNNNNNNLKKAQVKDESARPLLDK</sequence>
<dbReference type="SMART" id="SM00220">
    <property type="entry name" value="S_TKc"/>
    <property type="match status" value="1"/>
</dbReference>
<dbReference type="GO" id="GO:0004383">
    <property type="term" value="F:guanylate cyclase activity"/>
    <property type="evidence" value="ECO:0007669"/>
    <property type="project" value="UniProtKB-EC"/>
</dbReference>
<dbReference type="GO" id="GO:0005524">
    <property type="term" value="F:ATP binding"/>
    <property type="evidence" value="ECO:0007669"/>
    <property type="project" value="InterPro"/>
</dbReference>
<evidence type="ECO:0000256" key="9">
    <source>
        <dbReference type="ARBA" id="ARBA00023136"/>
    </source>
</evidence>
<evidence type="ECO:0000256" key="1">
    <source>
        <dbReference type="ARBA" id="ARBA00001436"/>
    </source>
</evidence>
<dbReference type="SUPFAM" id="SSF55073">
    <property type="entry name" value="Nucleotide cyclase"/>
    <property type="match status" value="1"/>
</dbReference>
<proteinExistence type="inferred from homology"/>
<feature type="region of interest" description="Disordered" evidence="16">
    <location>
        <begin position="315"/>
        <end position="352"/>
    </location>
</feature>
<dbReference type="InterPro" id="IPR000719">
    <property type="entry name" value="Prot_kinase_dom"/>
</dbReference>
<feature type="domain" description="Guanylate cyclase" evidence="19">
    <location>
        <begin position="580"/>
        <end position="710"/>
    </location>
</feature>
<dbReference type="GO" id="GO:0004016">
    <property type="term" value="F:adenylate cyclase activity"/>
    <property type="evidence" value="ECO:0007669"/>
    <property type="project" value="TreeGrafter"/>
</dbReference>
<feature type="compositionally biased region" description="Low complexity" evidence="16">
    <location>
        <begin position="426"/>
        <end position="447"/>
    </location>
</feature>
<dbReference type="EMBL" id="GIIL01006828">
    <property type="protein sequence ID" value="NOV50554.1"/>
    <property type="molecule type" value="Transcribed_RNA"/>
</dbReference>
<feature type="compositionally biased region" description="Polar residues" evidence="16">
    <location>
        <begin position="329"/>
        <end position="351"/>
    </location>
</feature>
<dbReference type="GO" id="GO:0005886">
    <property type="term" value="C:plasma membrane"/>
    <property type="evidence" value="ECO:0007669"/>
    <property type="project" value="TreeGrafter"/>
</dbReference>
<feature type="domain" description="Protein kinase" evidence="18">
    <location>
        <begin position="91"/>
        <end position="507"/>
    </location>
</feature>
<feature type="compositionally biased region" description="Basic and acidic residues" evidence="16">
    <location>
        <begin position="317"/>
        <end position="326"/>
    </location>
</feature>
<dbReference type="PANTHER" id="PTHR11920">
    <property type="entry name" value="GUANYLYL CYCLASE"/>
    <property type="match status" value="1"/>
</dbReference>
<evidence type="ECO:0000259" key="18">
    <source>
        <dbReference type="PROSITE" id="PS50011"/>
    </source>
</evidence>
<evidence type="ECO:0000256" key="15">
    <source>
        <dbReference type="RuleBase" id="RU003431"/>
    </source>
</evidence>
<dbReference type="InterPro" id="IPR001054">
    <property type="entry name" value="A/G_cyclase"/>
</dbReference>
<dbReference type="GO" id="GO:0004672">
    <property type="term" value="F:protein kinase activity"/>
    <property type="evidence" value="ECO:0007669"/>
    <property type="project" value="InterPro"/>
</dbReference>
<dbReference type="GO" id="GO:0007168">
    <property type="term" value="P:receptor guanylyl cyclase signaling pathway"/>
    <property type="evidence" value="ECO:0007669"/>
    <property type="project" value="TreeGrafter"/>
</dbReference>
<evidence type="ECO:0000256" key="4">
    <source>
        <dbReference type="ARBA" id="ARBA00022692"/>
    </source>
</evidence>
<dbReference type="SMART" id="SM00044">
    <property type="entry name" value="CYCc"/>
    <property type="match status" value="1"/>
</dbReference>
<dbReference type="Gene3D" id="3.30.70.1230">
    <property type="entry name" value="Nucleotide cyclase"/>
    <property type="match status" value="1"/>
</dbReference>
<dbReference type="AlphaFoldDB" id="A0A6M2DX41"/>
<name>A0A6M2DX41_XENCH</name>
<evidence type="ECO:0000256" key="5">
    <source>
        <dbReference type="ARBA" id="ARBA00022729"/>
    </source>
</evidence>
<keyword evidence="9 17" id="KW-0472">Membrane</keyword>
<dbReference type="InterPro" id="IPR050401">
    <property type="entry name" value="Cyclic_nucleotide_synthase"/>
</dbReference>
<protein>
    <recommendedName>
        <fullName evidence="3 15">Guanylate cyclase</fullName>
        <ecNumber evidence="3 15">4.6.1.2</ecNumber>
    </recommendedName>
</protein>
<dbReference type="GO" id="GO:0001653">
    <property type="term" value="F:peptide receptor activity"/>
    <property type="evidence" value="ECO:0007669"/>
    <property type="project" value="TreeGrafter"/>
</dbReference>
<evidence type="ECO:0000256" key="16">
    <source>
        <dbReference type="SAM" id="MobiDB-lite"/>
    </source>
</evidence>
<keyword evidence="11" id="KW-0325">Glycoprotein</keyword>
<accession>A0A6M2DX41</accession>
<comment type="similarity">
    <text evidence="14">Belongs to the adenylyl cyclase class-4/guanylyl cyclase family.</text>
</comment>
<dbReference type="InterPro" id="IPR029787">
    <property type="entry name" value="Nucleotide_cyclase"/>
</dbReference>
<dbReference type="Gene3D" id="1.10.510.10">
    <property type="entry name" value="Transferase(Phosphotransferase) domain 1"/>
    <property type="match status" value="3"/>
</dbReference>
<dbReference type="PANTHER" id="PTHR11920:SF494">
    <property type="entry name" value="ATRIAL NATRIURETIC PEPTIDE RECEPTOR 2"/>
    <property type="match status" value="1"/>
</dbReference>